<feature type="compositionally biased region" description="Basic and acidic residues" evidence="5">
    <location>
        <begin position="149"/>
        <end position="159"/>
    </location>
</feature>
<feature type="region of interest" description="Disordered" evidence="5">
    <location>
        <begin position="122"/>
        <end position="241"/>
    </location>
</feature>
<dbReference type="PANTHER" id="PTHR46172:SF1">
    <property type="entry name" value="DNA POLYMERASE EPSILON SUBUNIT 3"/>
    <property type="match status" value="1"/>
</dbReference>
<evidence type="ECO:0000313" key="7">
    <source>
        <dbReference type="EMBL" id="KAH8986107.1"/>
    </source>
</evidence>
<accession>A0AAD4LAT9</accession>
<evidence type="ECO:0000256" key="4">
    <source>
        <dbReference type="ARBA" id="ARBA00042096"/>
    </source>
</evidence>
<comment type="caution">
    <text evidence="7">The sequence shown here is derived from an EMBL/GenBank/DDBJ whole genome shotgun (WGS) entry which is preliminary data.</text>
</comment>
<dbReference type="AlphaFoldDB" id="A0AAD4LAT9"/>
<dbReference type="GO" id="GO:0008622">
    <property type="term" value="C:epsilon DNA polymerase complex"/>
    <property type="evidence" value="ECO:0007669"/>
    <property type="project" value="TreeGrafter"/>
</dbReference>
<reference evidence="7" key="1">
    <citation type="submission" date="2022-01" db="EMBL/GenBank/DDBJ databases">
        <title>Comparative genomics reveals a dynamic genome evolution in the ectomycorrhizal milk-cap (Lactarius) mushrooms.</title>
        <authorList>
            <consortium name="DOE Joint Genome Institute"/>
            <person name="Lebreton A."/>
            <person name="Tang N."/>
            <person name="Kuo A."/>
            <person name="LaButti K."/>
            <person name="Drula E."/>
            <person name="Barry K."/>
            <person name="Clum A."/>
            <person name="Lipzen A."/>
            <person name="Mousain D."/>
            <person name="Ng V."/>
            <person name="Wang R."/>
            <person name="Wang X."/>
            <person name="Dai Y."/>
            <person name="Henrissat B."/>
            <person name="Grigoriev I.V."/>
            <person name="Guerin-Laguette A."/>
            <person name="Yu F."/>
            <person name="Martin F.M."/>
        </authorList>
    </citation>
    <scope>NUCLEOTIDE SEQUENCE</scope>
    <source>
        <strain evidence="7">QP</strain>
    </source>
</reference>
<evidence type="ECO:0000256" key="3">
    <source>
        <dbReference type="ARBA" id="ARBA00039775"/>
    </source>
</evidence>
<dbReference type="GO" id="GO:0046982">
    <property type="term" value="F:protein heterodimerization activity"/>
    <property type="evidence" value="ECO:0007669"/>
    <property type="project" value="InterPro"/>
</dbReference>
<dbReference type="Proteomes" id="UP001201163">
    <property type="component" value="Unassembled WGS sequence"/>
</dbReference>
<feature type="domain" description="Transcription factor CBF/NF-Y/archaeal histone" evidence="6">
    <location>
        <begin position="28"/>
        <end position="95"/>
    </location>
</feature>
<dbReference type="GO" id="GO:0031490">
    <property type="term" value="F:chromatin DNA binding"/>
    <property type="evidence" value="ECO:0007669"/>
    <property type="project" value="TreeGrafter"/>
</dbReference>
<dbReference type="PANTHER" id="PTHR46172">
    <property type="entry name" value="DNA POLYMERASE EPSILON SUBUNIT 3"/>
    <property type="match status" value="1"/>
</dbReference>
<dbReference type="Gene3D" id="1.10.20.10">
    <property type="entry name" value="Histone, subunit A"/>
    <property type="match status" value="1"/>
</dbReference>
<dbReference type="Pfam" id="PF00808">
    <property type="entry name" value="CBFD_NFYB_HMF"/>
    <property type="match status" value="1"/>
</dbReference>
<keyword evidence="8" id="KW-1185">Reference proteome</keyword>
<feature type="compositionally biased region" description="Polar residues" evidence="5">
    <location>
        <begin position="7"/>
        <end position="19"/>
    </location>
</feature>
<evidence type="ECO:0000256" key="5">
    <source>
        <dbReference type="SAM" id="MobiDB-lite"/>
    </source>
</evidence>
<organism evidence="7 8">
    <name type="scientific">Lactarius akahatsu</name>
    <dbReference type="NCBI Taxonomy" id="416441"/>
    <lineage>
        <taxon>Eukaryota</taxon>
        <taxon>Fungi</taxon>
        <taxon>Dikarya</taxon>
        <taxon>Basidiomycota</taxon>
        <taxon>Agaricomycotina</taxon>
        <taxon>Agaricomycetes</taxon>
        <taxon>Russulales</taxon>
        <taxon>Russulaceae</taxon>
        <taxon>Lactarius</taxon>
    </lineage>
</organism>
<name>A0AAD4LAT9_9AGAM</name>
<evidence type="ECO:0000259" key="6">
    <source>
        <dbReference type="Pfam" id="PF00808"/>
    </source>
</evidence>
<dbReference type="EMBL" id="JAKELL010000057">
    <property type="protein sequence ID" value="KAH8986107.1"/>
    <property type="molecule type" value="Genomic_DNA"/>
</dbReference>
<feature type="non-terminal residue" evidence="7">
    <location>
        <position position="1"/>
    </location>
</feature>
<dbReference type="InterPro" id="IPR003958">
    <property type="entry name" value="CBFA_NFYB_domain"/>
</dbReference>
<dbReference type="GO" id="GO:0006974">
    <property type="term" value="P:DNA damage response"/>
    <property type="evidence" value="ECO:0007669"/>
    <property type="project" value="TreeGrafter"/>
</dbReference>
<evidence type="ECO:0000313" key="8">
    <source>
        <dbReference type="Proteomes" id="UP001201163"/>
    </source>
</evidence>
<dbReference type="InterPro" id="IPR009072">
    <property type="entry name" value="Histone-fold"/>
</dbReference>
<comment type="subcellular location">
    <subcellularLocation>
        <location evidence="1">Nucleus</location>
    </subcellularLocation>
</comment>
<protein>
    <recommendedName>
        <fullName evidence="3">DNA polymerase epsilon subunit D</fullName>
    </recommendedName>
    <alternativeName>
        <fullName evidence="4">DNA polymerase II subunit D</fullName>
    </alternativeName>
</protein>
<gene>
    <name evidence="7" type="ORF">EDB92DRAFT_1775745</name>
</gene>
<evidence type="ECO:0000256" key="1">
    <source>
        <dbReference type="ARBA" id="ARBA00004123"/>
    </source>
</evidence>
<dbReference type="GO" id="GO:0008623">
    <property type="term" value="C:CHRAC"/>
    <property type="evidence" value="ECO:0007669"/>
    <property type="project" value="TreeGrafter"/>
</dbReference>
<evidence type="ECO:0000256" key="2">
    <source>
        <dbReference type="ARBA" id="ARBA00023242"/>
    </source>
</evidence>
<proteinExistence type="predicted"/>
<dbReference type="InterPro" id="IPR051377">
    <property type="entry name" value="DNA_Pol-Epsilon_Subunit"/>
</dbReference>
<feature type="compositionally biased region" description="Low complexity" evidence="5">
    <location>
        <begin position="163"/>
        <end position="175"/>
    </location>
</feature>
<dbReference type="SUPFAM" id="SSF47113">
    <property type="entry name" value="Histone-fold"/>
    <property type="match status" value="1"/>
</dbReference>
<dbReference type="GO" id="GO:0006272">
    <property type="term" value="P:leading strand elongation"/>
    <property type="evidence" value="ECO:0007669"/>
    <property type="project" value="TreeGrafter"/>
</dbReference>
<dbReference type="CDD" id="cd22928">
    <property type="entry name" value="HFD_POLE3_DPB4"/>
    <property type="match status" value="1"/>
</dbReference>
<sequence length="241" mass="25236">MPRRENANTPASAQAQQDAVSEGIENFELPRALVTRIAKSAVPENVKLQKDTVLSLVKGATVFINYLGASSSPAHEVSTSKQHKSISASDVFKALEIIEFADLIPPLQAELQVYRELSKNKKGSAAGGASGSAPPARSKNSGAAAQRGKGKERTTDSADSHVSAPLPGALGALSLDPQPRVQVHEPSAPPDADTETHAMAGPEPEPDVGEGEGEGEDVGVDEEEDEDQTEPDAGLDEEEDE</sequence>
<feature type="compositionally biased region" description="Acidic residues" evidence="5">
    <location>
        <begin position="204"/>
        <end position="241"/>
    </location>
</feature>
<feature type="region of interest" description="Disordered" evidence="5">
    <location>
        <begin position="1"/>
        <end position="20"/>
    </location>
</feature>
<keyword evidence="2" id="KW-0539">Nucleus</keyword>
<dbReference type="GO" id="GO:0031507">
    <property type="term" value="P:heterochromatin formation"/>
    <property type="evidence" value="ECO:0007669"/>
    <property type="project" value="TreeGrafter"/>
</dbReference>